<dbReference type="PROSITE" id="PS50026">
    <property type="entry name" value="EGF_3"/>
    <property type="match status" value="1"/>
</dbReference>
<keyword evidence="4" id="KW-0245">EGF-like domain</keyword>
<feature type="domain" description="EGF-like" evidence="7">
    <location>
        <begin position="100"/>
        <end position="133"/>
    </location>
</feature>
<sequence length="963" mass="103310">MRWIAFTVVFIAACSPLRAVGAPPQHHRPHRGAATRAPPPEGSAEAAAADDGNGPPWRPAPGGGRHRHRRSGGRCAGAVGPWCGPYYEQRPVPFKPPRPRGAACPGGCSGVGVCHGDTGRCDCPAGWGGPSCADPDKRPCTNGFRLPRNSTRPKSHIGPDKRDLDWGAGGLTPSRCAGICDDDVAACYCDPQLGNPKYGRVPAPPGSPPGAPPLREGRPLLEPCSHPGDDGRGGKLAWGIDEITFASIYGPGGWCVADEPKMEYCGCRLDGRDGVGCNAPTEMFCLNQCSGRGRCRLGFCHCDAGWWGLDCAHAASEAAAAAAARRGEPPEWLEPLAVDAWRCAGEGRGCSHDSLRRGDEEWERRLRAEAGAAAGRGAPSEAAARDAEAGGGAEAEGDPFDLDGAPHGRGLWRLPDKAGSAGGAAGGDRRRRLRRQPAAPAGNSTAPPAARAPGPRAQPPGRLRPLVYVYDVPAPYVSRMLSYRMLKDACAWRWFDSSNQTVVGFFTYASETLLIELLLASPHRTLDPEEADFFFVPSLSACYLNPVLGWADHPWWYTRSFQRINHAVMMTHELLAWVKTAHPYWNRTGGADHIWHFAHDEGACWAPREVYDKSIILTHWGRLDREHTSGTSYGPDDYSKDVLDDPFVPGGFARLIKGHPCHTPGKDLVLPSFESPERYHASPYLGGPQRERDILLFHKGRMGERDLSTYSRGVRQKILALAKQHDWAGRYRIFVSGYDGLDGDYSEQLARSVFCLVAAGDGWTSRFDDAVLHGCIPVIVIDRVVGPWGHQLRWSAFSVRVAEADAERLPELLTAIPEARVRAMQRTLATVWRRFAWMSHPELHRQLRTLAASNSRAAEAAEAARPKADGGGGGGGGGDGNSSGGGGAAQRAQALHALAPGAWRDDAFHTLLQWLYSKLQQRGARDGRGGGGGNSSAHAEAVAEAEAGAEHAAAMGGAGPPLL</sequence>
<reference evidence="8 9" key="1">
    <citation type="journal article" date="2018" name="Sci. Rep.">
        <title>Raphidocelis subcapitata (=Pseudokirchneriella subcapitata) provides an insight into genome evolution and environmental adaptations in the Sphaeropleales.</title>
        <authorList>
            <person name="Suzuki S."/>
            <person name="Yamaguchi H."/>
            <person name="Nakajima N."/>
            <person name="Kawachi M."/>
        </authorList>
    </citation>
    <scope>NUCLEOTIDE SEQUENCE [LARGE SCALE GENOMIC DNA]</scope>
    <source>
        <strain evidence="8 9">NIES-35</strain>
    </source>
</reference>
<proteinExistence type="inferred from homology"/>
<evidence type="ECO:0000313" key="9">
    <source>
        <dbReference type="Proteomes" id="UP000247498"/>
    </source>
</evidence>
<protein>
    <submittedName>
        <fullName evidence="8">Exostosin-like glycosyltransferase</fullName>
    </submittedName>
</protein>
<evidence type="ECO:0000259" key="7">
    <source>
        <dbReference type="PROSITE" id="PS50026"/>
    </source>
</evidence>
<evidence type="ECO:0000256" key="1">
    <source>
        <dbReference type="ARBA" id="ARBA00004323"/>
    </source>
</evidence>
<keyword evidence="9" id="KW-1185">Reference proteome</keyword>
<evidence type="ECO:0000256" key="5">
    <source>
        <dbReference type="SAM" id="MobiDB-lite"/>
    </source>
</evidence>
<dbReference type="Gene3D" id="2.10.25.10">
    <property type="entry name" value="Laminin"/>
    <property type="match status" value="1"/>
</dbReference>
<evidence type="ECO:0000313" key="8">
    <source>
        <dbReference type="EMBL" id="GBF90959.1"/>
    </source>
</evidence>
<comment type="similarity">
    <text evidence="2">Belongs to the glycosyltransferase 47 family.</text>
</comment>
<feature type="compositionally biased region" description="Gly residues" evidence="5">
    <location>
        <begin position="869"/>
        <end position="888"/>
    </location>
</feature>
<feature type="compositionally biased region" description="Low complexity" evidence="5">
    <location>
        <begin position="436"/>
        <end position="459"/>
    </location>
</feature>
<dbReference type="OrthoDB" id="523138at2759"/>
<comment type="subcellular location">
    <subcellularLocation>
        <location evidence="1">Golgi apparatus membrane</location>
        <topology evidence="1">Single-pass type II membrane protein</topology>
    </subcellularLocation>
</comment>
<keyword evidence="6" id="KW-0732">Signal</keyword>
<dbReference type="PROSITE" id="PS01186">
    <property type="entry name" value="EGF_2"/>
    <property type="match status" value="1"/>
</dbReference>
<feature type="region of interest" description="Disordered" evidence="5">
    <location>
        <begin position="370"/>
        <end position="459"/>
    </location>
</feature>
<evidence type="ECO:0000256" key="2">
    <source>
        <dbReference type="ARBA" id="ARBA00010271"/>
    </source>
</evidence>
<dbReference type="Pfam" id="PF03016">
    <property type="entry name" value="Exostosin_GT47"/>
    <property type="match status" value="1"/>
</dbReference>
<feature type="region of interest" description="Disordered" evidence="5">
    <location>
        <begin position="857"/>
        <end position="888"/>
    </location>
</feature>
<dbReference type="InterPro" id="IPR040911">
    <property type="entry name" value="Exostosin_GT47"/>
</dbReference>
<feature type="region of interest" description="Disordered" evidence="5">
    <location>
        <begin position="21"/>
        <end position="74"/>
    </location>
</feature>
<dbReference type="PANTHER" id="PTHR11062">
    <property type="entry name" value="EXOSTOSIN HEPARAN SULFATE GLYCOSYLTRANSFERASE -RELATED"/>
    <property type="match status" value="1"/>
</dbReference>
<feature type="compositionally biased region" description="Pro residues" evidence="5">
    <location>
        <begin position="202"/>
        <end position="212"/>
    </location>
</feature>
<feature type="disulfide bond" evidence="4">
    <location>
        <begin position="104"/>
        <end position="114"/>
    </location>
</feature>
<feature type="region of interest" description="Disordered" evidence="5">
    <location>
        <begin position="143"/>
        <end position="162"/>
    </location>
</feature>
<dbReference type="PANTHER" id="PTHR11062:SF268">
    <property type="entry name" value="FAMILY PROTEIN, PUTATIVE, EXPRESSED-RELATED"/>
    <property type="match status" value="1"/>
</dbReference>
<dbReference type="InterPro" id="IPR004263">
    <property type="entry name" value="Exostosin"/>
</dbReference>
<comment type="caution">
    <text evidence="8">The sequence shown here is derived from an EMBL/GenBank/DDBJ whole genome shotgun (WGS) entry which is preliminary data.</text>
</comment>
<keyword evidence="8" id="KW-0808">Transferase</keyword>
<dbReference type="Proteomes" id="UP000247498">
    <property type="component" value="Unassembled WGS sequence"/>
</dbReference>
<comment type="caution">
    <text evidence="4">Lacks conserved residue(s) required for the propagation of feature annotation.</text>
</comment>
<evidence type="ECO:0000256" key="3">
    <source>
        <dbReference type="ARBA" id="ARBA00023034"/>
    </source>
</evidence>
<feature type="region of interest" description="Disordered" evidence="5">
    <location>
        <begin position="199"/>
        <end position="226"/>
    </location>
</feature>
<accession>A0A2V0NUF5</accession>
<gene>
    <name evidence="8" type="ORF">Rsub_03814</name>
</gene>
<feature type="disulfide bond" evidence="4">
    <location>
        <begin position="123"/>
        <end position="132"/>
    </location>
</feature>
<feature type="compositionally biased region" description="Low complexity" evidence="5">
    <location>
        <begin position="370"/>
        <end position="382"/>
    </location>
</feature>
<keyword evidence="4" id="KW-1015">Disulfide bond</keyword>
<evidence type="ECO:0000256" key="6">
    <source>
        <dbReference type="SAM" id="SignalP"/>
    </source>
</evidence>
<dbReference type="GO" id="GO:0016757">
    <property type="term" value="F:glycosyltransferase activity"/>
    <property type="evidence" value="ECO:0007669"/>
    <property type="project" value="InterPro"/>
</dbReference>
<keyword evidence="3" id="KW-0333">Golgi apparatus</keyword>
<evidence type="ECO:0000256" key="4">
    <source>
        <dbReference type="PROSITE-ProRule" id="PRU00076"/>
    </source>
</evidence>
<feature type="chain" id="PRO_5016156005" evidence="6">
    <location>
        <begin position="22"/>
        <end position="963"/>
    </location>
</feature>
<dbReference type="InParanoid" id="A0A2V0NUF5"/>
<dbReference type="InterPro" id="IPR000742">
    <property type="entry name" value="EGF"/>
</dbReference>
<feature type="signal peptide" evidence="6">
    <location>
        <begin position="1"/>
        <end position="21"/>
    </location>
</feature>
<dbReference type="EMBL" id="BDRX01000021">
    <property type="protein sequence ID" value="GBF90959.1"/>
    <property type="molecule type" value="Genomic_DNA"/>
</dbReference>
<name>A0A2V0NUF5_9CHLO</name>
<feature type="region of interest" description="Disordered" evidence="5">
    <location>
        <begin position="923"/>
        <end position="945"/>
    </location>
</feature>
<dbReference type="GO" id="GO:0000139">
    <property type="term" value="C:Golgi membrane"/>
    <property type="evidence" value="ECO:0007669"/>
    <property type="project" value="UniProtKB-SubCell"/>
</dbReference>
<organism evidence="8 9">
    <name type="scientific">Raphidocelis subcapitata</name>
    <dbReference type="NCBI Taxonomy" id="307507"/>
    <lineage>
        <taxon>Eukaryota</taxon>
        <taxon>Viridiplantae</taxon>
        <taxon>Chlorophyta</taxon>
        <taxon>core chlorophytes</taxon>
        <taxon>Chlorophyceae</taxon>
        <taxon>CS clade</taxon>
        <taxon>Sphaeropleales</taxon>
        <taxon>Selenastraceae</taxon>
        <taxon>Raphidocelis</taxon>
    </lineage>
</organism>
<dbReference type="FunCoup" id="A0A2V0NUF5">
    <property type="interactions" value="153"/>
</dbReference>
<feature type="compositionally biased region" description="Low complexity" evidence="5">
    <location>
        <begin position="42"/>
        <end position="55"/>
    </location>
</feature>
<dbReference type="AlphaFoldDB" id="A0A2V0NUF5"/>
<dbReference type="PROSITE" id="PS00022">
    <property type="entry name" value="EGF_1"/>
    <property type="match status" value="1"/>
</dbReference>